<accession>A0AAV2MIV7</accession>
<dbReference type="Proteomes" id="UP001497482">
    <property type="component" value="Chromosome 8"/>
</dbReference>
<evidence type="ECO:0000313" key="2">
    <source>
        <dbReference type="Proteomes" id="UP001497482"/>
    </source>
</evidence>
<evidence type="ECO:0000313" key="1">
    <source>
        <dbReference type="EMBL" id="CAL1613346.1"/>
    </source>
</evidence>
<keyword evidence="2" id="KW-1185">Reference proteome</keyword>
<organism evidence="1 2">
    <name type="scientific">Knipowitschia caucasica</name>
    <name type="common">Caucasian dwarf goby</name>
    <name type="synonym">Pomatoschistus caucasicus</name>
    <dbReference type="NCBI Taxonomy" id="637954"/>
    <lineage>
        <taxon>Eukaryota</taxon>
        <taxon>Metazoa</taxon>
        <taxon>Chordata</taxon>
        <taxon>Craniata</taxon>
        <taxon>Vertebrata</taxon>
        <taxon>Euteleostomi</taxon>
        <taxon>Actinopterygii</taxon>
        <taxon>Neopterygii</taxon>
        <taxon>Teleostei</taxon>
        <taxon>Neoteleostei</taxon>
        <taxon>Acanthomorphata</taxon>
        <taxon>Gobiaria</taxon>
        <taxon>Gobiiformes</taxon>
        <taxon>Gobioidei</taxon>
        <taxon>Gobiidae</taxon>
        <taxon>Gobiinae</taxon>
        <taxon>Knipowitschia</taxon>
    </lineage>
</organism>
<name>A0AAV2MIV7_KNICA</name>
<reference evidence="1 2" key="1">
    <citation type="submission" date="2024-04" db="EMBL/GenBank/DDBJ databases">
        <authorList>
            <person name="Waldvogel A.-M."/>
            <person name="Schoenle A."/>
        </authorList>
    </citation>
    <scope>NUCLEOTIDE SEQUENCE [LARGE SCALE GENOMIC DNA]</scope>
</reference>
<protein>
    <submittedName>
        <fullName evidence="1">Uncharacterized protein</fullName>
    </submittedName>
</protein>
<dbReference type="EMBL" id="OZ035830">
    <property type="protein sequence ID" value="CAL1613346.1"/>
    <property type="molecule type" value="Genomic_DNA"/>
</dbReference>
<dbReference type="AlphaFoldDB" id="A0AAV2MIV7"/>
<sequence length="124" mass="13304">MAANSPGQSAVVSRIGLVWSRESGVGPGLNWSSGRQSGIRDLPSAVSAAITLPCIEHAEEPLSQNHRRPESRPGPLSQPRCLCVRVYVCVNVCVSSAPGERRKQTANCGDVITHDQRSLKVIFT</sequence>
<gene>
    <name evidence="1" type="ORF">KC01_LOCUS39574</name>
</gene>
<proteinExistence type="predicted"/>